<organism evidence="1 2">
    <name type="scientific">Gigaspora margarita</name>
    <dbReference type="NCBI Taxonomy" id="4874"/>
    <lineage>
        <taxon>Eukaryota</taxon>
        <taxon>Fungi</taxon>
        <taxon>Fungi incertae sedis</taxon>
        <taxon>Mucoromycota</taxon>
        <taxon>Glomeromycotina</taxon>
        <taxon>Glomeromycetes</taxon>
        <taxon>Diversisporales</taxon>
        <taxon>Gigasporaceae</taxon>
        <taxon>Gigaspora</taxon>
    </lineage>
</organism>
<proteinExistence type="predicted"/>
<gene>
    <name evidence="1" type="ORF">GMARGA_LOCUS23869</name>
</gene>
<dbReference type="Proteomes" id="UP000789901">
    <property type="component" value="Unassembled WGS sequence"/>
</dbReference>
<reference evidence="1 2" key="1">
    <citation type="submission" date="2021-06" db="EMBL/GenBank/DDBJ databases">
        <authorList>
            <person name="Kallberg Y."/>
            <person name="Tangrot J."/>
            <person name="Rosling A."/>
        </authorList>
    </citation>
    <scope>NUCLEOTIDE SEQUENCE [LARGE SCALE GENOMIC DNA]</scope>
    <source>
        <strain evidence="1 2">120-4 pot B 10/14</strain>
    </source>
</reference>
<comment type="caution">
    <text evidence="1">The sequence shown here is derived from an EMBL/GenBank/DDBJ whole genome shotgun (WGS) entry which is preliminary data.</text>
</comment>
<protein>
    <submittedName>
        <fullName evidence="1">44568_t:CDS:1</fullName>
    </submittedName>
</protein>
<keyword evidence="2" id="KW-1185">Reference proteome</keyword>
<evidence type="ECO:0000313" key="2">
    <source>
        <dbReference type="Proteomes" id="UP000789901"/>
    </source>
</evidence>
<evidence type="ECO:0000313" key="1">
    <source>
        <dbReference type="EMBL" id="CAG8804486.1"/>
    </source>
</evidence>
<dbReference type="EMBL" id="CAJVQB010024593">
    <property type="protein sequence ID" value="CAG8804486.1"/>
    <property type="molecule type" value="Genomic_DNA"/>
</dbReference>
<sequence>MGTNEETCMKMEIEEPEREVLYSKEQQQELLESSAFDIENPILENNHSTPEMLIDELEPSIIEMRSNKEKDIRQENRS</sequence>
<name>A0ABN7VYM9_GIGMA</name>
<accession>A0ABN7VYM9</accession>